<dbReference type="BioCyc" id="TINT75379:TINT_RS09565-MONOMER"/>
<dbReference type="HOGENOM" id="CLU_040186_2_1_4"/>
<feature type="transmembrane region" description="Helical" evidence="6">
    <location>
        <begin position="25"/>
        <end position="49"/>
    </location>
</feature>
<dbReference type="KEGG" id="tin:Tint_1906"/>
<proteinExistence type="inferred from homology"/>
<dbReference type="PANTHER" id="PTHR12608">
    <property type="entry name" value="TRANSMEMBRANE PROTEIN HTP-1 RELATED"/>
    <property type="match status" value="1"/>
</dbReference>
<dbReference type="GO" id="GO:0046873">
    <property type="term" value="F:metal ion transmembrane transporter activity"/>
    <property type="evidence" value="ECO:0007669"/>
    <property type="project" value="InterPro"/>
</dbReference>
<dbReference type="InterPro" id="IPR001727">
    <property type="entry name" value="GDT1-like"/>
</dbReference>
<evidence type="ECO:0000256" key="1">
    <source>
        <dbReference type="ARBA" id="ARBA00004141"/>
    </source>
</evidence>
<dbReference type="AlphaFoldDB" id="D5X2C4"/>
<gene>
    <name evidence="7" type="ordered locus">Tint_1906</name>
</gene>
<dbReference type="Pfam" id="PF01169">
    <property type="entry name" value="GDT1"/>
    <property type="match status" value="2"/>
</dbReference>
<feature type="transmembrane region" description="Helical" evidence="6">
    <location>
        <begin position="55"/>
        <end position="72"/>
    </location>
</feature>
<accession>D5X2C4</accession>
<comment type="subcellular location">
    <subcellularLocation>
        <location evidence="1 6">Membrane</location>
        <topology evidence="1 6">Multi-pass membrane protein</topology>
    </subcellularLocation>
</comment>
<name>D5X2C4_THIK1</name>
<organism evidence="7">
    <name type="scientific">Thiomonas intermedia (strain K12)</name>
    <name type="common">Thiobacillus intermedius</name>
    <dbReference type="NCBI Taxonomy" id="75379"/>
    <lineage>
        <taxon>Bacteria</taxon>
        <taxon>Pseudomonadati</taxon>
        <taxon>Pseudomonadota</taxon>
        <taxon>Betaproteobacteria</taxon>
        <taxon>Burkholderiales</taxon>
        <taxon>Thiomonas</taxon>
    </lineage>
</organism>
<evidence type="ECO:0000256" key="3">
    <source>
        <dbReference type="ARBA" id="ARBA00022692"/>
    </source>
</evidence>
<evidence type="ECO:0000256" key="5">
    <source>
        <dbReference type="ARBA" id="ARBA00023136"/>
    </source>
</evidence>
<feature type="transmembrane region" description="Helical" evidence="6">
    <location>
        <begin position="84"/>
        <end position="102"/>
    </location>
</feature>
<feature type="transmembrane region" description="Helical" evidence="6">
    <location>
        <begin position="122"/>
        <end position="143"/>
    </location>
</feature>
<keyword evidence="5 6" id="KW-0472">Membrane</keyword>
<evidence type="ECO:0000256" key="6">
    <source>
        <dbReference type="RuleBase" id="RU365102"/>
    </source>
</evidence>
<dbReference type="STRING" id="75379.Tint_1906"/>
<feature type="transmembrane region" description="Helical" evidence="6">
    <location>
        <begin position="155"/>
        <end position="176"/>
    </location>
</feature>
<evidence type="ECO:0000256" key="4">
    <source>
        <dbReference type="ARBA" id="ARBA00022989"/>
    </source>
</evidence>
<dbReference type="eggNOG" id="COG2119">
    <property type="taxonomic scope" value="Bacteria"/>
</dbReference>
<dbReference type="GO" id="GO:0016020">
    <property type="term" value="C:membrane"/>
    <property type="evidence" value="ECO:0007669"/>
    <property type="project" value="UniProtKB-SubCell"/>
</dbReference>
<dbReference type="PANTHER" id="PTHR12608:SF1">
    <property type="entry name" value="TRANSMEMBRANE PROTEIN 165"/>
    <property type="match status" value="1"/>
</dbReference>
<keyword evidence="4 6" id="KW-1133">Transmembrane helix</keyword>
<sequence length="183" mass="19418">MAEIGDKTQLLSLVLAARYRTPLPIVLGVLVATLANHAGAGGIGTLLAGWLSPTIMNWAIVASFGLMAVWILVPDKIDEGEIPLPKKAMGVFGTTVFAFFLAEMGDKTQVVTIALAAQYRDFFSVVGGTTLGMMLANVPVIYLGSRFANRLHPKAIHMVASIIFVVLGGIALRNALVNTPLFP</sequence>
<comment type="similarity">
    <text evidence="2 6">Belongs to the GDT1 family.</text>
</comment>
<protein>
    <recommendedName>
        <fullName evidence="6">GDT1 family protein</fullName>
    </recommendedName>
</protein>
<keyword evidence="3 6" id="KW-0812">Transmembrane</keyword>
<reference evidence="7" key="1">
    <citation type="submission" date="2010-04" db="EMBL/GenBank/DDBJ databases">
        <title>Complete sequence of Thiomonas intermedia K12.</title>
        <authorList>
            <consortium name="US DOE Joint Genome Institute"/>
            <person name="Lucas S."/>
            <person name="Copeland A."/>
            <person name="Lapidus A."/>
            <person name="Cheng J.-F."/>
            <person name="Bruce D."/>
            <person name="Goodwin L."/>
            <person name="Pitluck S."/>
            <person name="Davenport K."/>
            <person name="Detter J.C."/>
            <person name="Han C."/>
            <person name="Tapia R."/>
            <person name="Land M."/>
            <person name="Hauser L."/>
            <person name="Kyrpides N."/>
            <person name="Ovchinnikova G."/>
            <person name="Kerfeld C.A."/>
            <person name="Cannon G.C."/>
            <person name="Heinhorst S."/>
            <person name="Woyke T."/>
        </authorList>
    </citation>
    <scope>NUCLEOTIDE SEQUENCE [LARGE SCALE GENOMIC DNA]</scope>
    <source>
        <strain evidence="7">K12</strain>
    </source>
</reference>
<evidence type="ECO:0000313" key="7">
    <source>
        <dbReference type="EMBL" id="ADG31270.1"/>
    </source>
</evidence>
<evidence type="ECO:0000256" key="2">
    <source>
        <dbReference type="ARBA" id="ARBA00009190"/>
    </source>
</evidence>
<dbReference type="EMBL" id="CP002021">
    <property type="protein sequence ID" value="ADG31270.1"/>
    <property type="molecule type" value="Genomic_DNA"/>
</dbReference>